<evidence type="ECO:0000313" key="2">
    <source>
        <dbReference type="Proteomes" id="UP000232003"/>
    </source>
</evidence>
<proteinExistence type="predicted"/>
<geneLocation type="plasmid" evidence="2">
    <name>pnfsy04</name>
</geneLocation>
<dbReference type="EMBL" id="CP024789">
    <property type="protein sequence ID" value="AUB43190.1"/>
    <property type="molecule type" value="Genomic_DNA"/>
</dbReference>
<dbReference type="AlphaFoldDB" id="A0A2K8T6D7"/>
<keyword evidence="1" id="KW-0614">Plasmid</keyword>
<reference evidence="1 2" key="1">
    <citation type="submission" date="2017-11" db="EMBL/GenBank/DDBJ databases">
        <title>Complete genome of a free-living desiccation-tolerant cyanobacterium and its photosynthetic adaptation to extreme terrestrial habitat.</title>
        <authorList>
            <person name="Shang J."/>
        </authorList>
    </citation>
    <scope>NUCLEOTIDE SEQUENCE [LARGE SCALE GENOMIC DNA]</scope>
    <source>
        <strain evidence="1 2">CCNUN1</strain>
        <plasmid evidence="2">pnfsy04</plasmid>
    </source>
</reference>
<protein>
    <submittedName>
        <fullName evidence="1">Uncharacterized protein</fullName>
    </submittedName>
</protein>
<sequence>MMKTRQTGTQKISQTTHLLEEIRKTDPDVYDQLQRLGYAKKDIMPLLQ</sequence>
<dbReference type="Proteomes" id="UP000232003">
    <property type="component" value="Plasmid pNFSY04"/>
</dbReference>
<name>A0A2K8T6D7_9NOSO</name>
<dbReference type="RefSeq" id="WP_157816874.1">
    <property type="nucleotide sequence ID" value="NZ_CAWNNC010000005.1"/>
</dbReference>
<dbReference type="KEGG" id="nfl:COO91_09361"/>
<accession>A0A2K8T6D7</accession>
<keyword evidence="2" id="KW-1185">Reference proteome</keyword>
<evidence type="ECO:0000313" key="1">
    <source>
        <dbReference type="EMBL" id="AUB43190.1"/>
    </source>
</evidence>
<gene>
    <name evidence="1" type="ORF">COO91_09361</name>
</gene>
<organism evidence="1 2">
    <name type="scientific">Nostoc flagelliforme CCNUN1</name>
    <dbReference type="NCBI Taxonomy" id="2038116"/>
    <lineage>
        <taxon>Bacteria</taxon>
        <taxon>Bacillati</taxon>
        <taxon>Cyanobacteriota</taxon>
        <taxon>Cyanophyceae</taxon>
        <taxon>Nostocales</taxon>
        <taxon>Nostocaceae</taxon>
        <taxon>Nostoc</taxon>
    </lineage>
</organism>